<dbReference type="PROSITE" id="PS50920">
    <property type="entry name" value="SOLCAR"/>
    <property type="match status" value="3"/>
</dbReference>
<accession>A0ABR3FYQ1</accession>
<evidence type="ECO:0000256" key="4">
    <source>
        <dbReference type="ARBA" id="ARBA00022692"/>
    </source>
</evidence>
<dbReference type="Pfam" id="PF00153">
    <property type="entry name" value="Mito_carr"/>
    <property type="match status" value="3"/>
</dbReference>
<feature type="region of interest" description="Disordered" evidence="10">
    <location>
        <begin position="326"/>
        <end position="346"/>
    </location>
</feature>
<keyword evidence="12" id="KW-1185">Reference proteome</keyword>
<dbReference type="InterPro" id="IPR018108">
    <property type="entry name" value="MCP_transmembrane"/>
</dbReference>
<dbReference type="Gene3D" id="1.50.40.10">
    <property type="entry name" value="Mitochondrial carrier domain"/>
    <property type="match status" value="2"/>
</dbReference>
<dbReference type="Proteomes" id="UP001465976">
    <property type="component" value="Unassembled WGS sequence"/>
</dbReference>
<evidence type="ECO:0000256" key="3">
    <source>
        <dbReference type="ARBA" id="ARBA00022448"/>
    </source>
</evidence>
<reference evidence="11 12" key="1">
    <citation type="submission" date="2024-02" db="EMBL/GenBank/DDBJ databases">
        <title>A draft genome for the cacao thread blight pathogen Marasmius crinis-equi.</title>
        <authorList>
            <person name="Cohen S.P."/>
            <person name="Baruah I.K."/>
            <person name="Amoako-Attah I."/>
            <person name="Bukari Y."/>
            <person name="Meinhardt L.W."/>
            <person name="Bailey B.A."/>
        </authorList>
    </citation>
    <scope>NUCLEOTIDE SEQUENCE [LARGE SCALE GENOMIC DNA]</scope>
    <source>
        <strain evidence="11 12">GH-76</strain>
    </source>
</reference>
<evidence type="ECO:0000313" key="12">
    <source>
        <dbReference type="Proteomes" id="UP001465976"/>
    </source>
</evidence>
<evidence type="ECO:0000256" key="1">
    <source>
        <dbReference type="ARBA" id="ARBA00004141"/>
    </source>
</evidence>
<comment type="subcellular location">
    <subcellularLocation>
        <location evidence="1">Membrane</location>
        <topology evidence="1">Multi-pass membrane protein</topology>
    </subcellularLocation>
</comment>
<dbReference type="PANTHER" id="PTHR45683">
    <property type="entry name" value="MITOCHONDRIAL NICOTINAMIDE ADENINE DINUCLEOTIDE TRANSPORTER 1-RELATED-RELATED"/>
    <property type="match status" value="1"/>
</dbReference>
<protein>
    <submittedName>
        <fullName evidence="11">Mitochondrial FAD carrier protein flx1</fullName>
    </submittedName>
</protein>
<evidence type="ECO:0000256" key="10">
    <source>
        <dbReference type="SAM" id="MobiDB-lite"/>
    </source>
</evidence>
<feature type="repeat" description="Solcar" evidence="8">
    <location>
        <begin position="26"/>
        <end position="115"/>
    </location>
</feature>
<comment type="caution">
    <text evidence="11">The sequence shown here is derived from an EMBL/GenBank/DDBJ whole genome shotgun (WGS) entry which is preliminary data.</text>
</comment>
<keyword evidence="5" id="KW-0677">Repeat</keyword>
<keyword evidence="3 9" id="KW-0813">Transport</keyword>
<comment type="similarity">
    <text evidence="2 9">Belongs to the mitochondrial carrier (TC 2.A.29) family.</text>
</comment>
<evidence type="ECO:0000313" key="11">
    <source>
        <dbReference type="EMBL" id="KAL0580249.1"/>
    </source>
</evidence>
<dbReference type="InterPro" id="IPR023395">
    <property type="entry name" value="MCP_dom_sf"/>
</dbReference>
<evidence type="ECO:0000256" key="8">
    <source>
        <dbReference type="PROSITE-ProRule" id="PRU00282"/>
    </source>
</evidence>
<proteinExistence type="inferred from homology"/>
<dbReference type="InterPro" id="IPR044712">
    <property type="entry name" value="SLC25A32-like"/>
</dbReference>
<gene>
    <name evidence="11" type="primary">FLX1</name>
    <name evidence="11" type="ORF">V5O48_001754</name>
</gene>
<feature type="repeat" description="Solcar" evidence="8">
    <location>
        <begin position="235"/>
        <end position="321"/>
    </location>
</feature>
<evidence type="ECO:0000256" key="7">
    <source>
        <dbReference type="ARBA" id="ARBA00023136"/>
    </source>
</evidence>
<feature type="repeat" description="Solcar" evidence="8">
    <location>
        <begin position="125"/>
        <end position="212"/>
    </location>
</feature>
<evidence type="ECO:0000256" key="5">
    <source>
        <dbReference type="ARBA" id="ARBA00022737"/>
    </source>
</evidence>
<dbReference type="SUPFAM" id="SSF103506">
    <property type="entry name" value="Mitochondrial carrier"/>
    <property type="match status" value="1"/>
</dbReference>
<keyword evidence="4 8" id="KW-0812">Transmembrane</keyword>
<keyword evidence="6" id="KW-1133">Transmembrane helix</keyword>
<evidence type="ECO:0000256" key="9">
    <source>
        <dbReference type="RuleBase" id="RU000488"/>
    </source>
</evidence>
<evidence type="ECO:0000256" key="2">
    <source>
        <dbReference type="ARBA" id="ARBA00006375"/>
    </source>
</evidence>
<feature type="compositionally biased region" description="Acidic residues" evidence="10">
    <location>
        <begin position="333"/>
        <end position="343"/>
    </location>
</feature>
<keyword evidence="7 8" id="KW-0472">Membrane</keyword>
<organism evidence="11 12">
    <name type="scientific">Marasmius crinis-equi</name>
    <dbReference type="NCBI Taxonomy" id="585013"/>
    <lineage>
        <taxon>Eukaryota</taxon>
        <taxon>Fungi</taxon>
        <taxon>Dikarya</taxon>
        <taxon>Basidiomycota</taxon>
        <taxon>Agaricomycotina</taxon>
        <taxon>Agaricomycetes</taxon>
        <taxon>Agaricomycetidae</taxon>
        <taxon>Agaricales</taxon>
        <taxon>Marasmiineae</taxon>
        <taxon>Marasmiaceae</taxon>
        <taxon>Marasmius</taxon>
    </lineage>
</organism>
<evidence type="ECO:0000256" key="6">
    <source>
        <dbReference type="ARBA" id="ARBA00022989"/>
    </source>
</evidence>
<name>A0ABR3FYQ1_9AGAR</name>
<dbReference type="EMBL" id="JBAHYK010000035">
    <property type="protein sequence ID" value="KAL0580249.1"/>
    <property type="molecule type" value="Genomic_DNA"/>
</dbReference>
<sequence length="392" mass="44046">MLSNRRLVVEQGEEARKRQFLRQAKRSGVDHAAAGLGAGVVATLCMNPLDLLKIKFQVATTNPPGGVGKQIWFALRDIHHEHGWKGLYRGVGPNIAGNASSWGLYFLFYNMLKKRASGGDVTKPLSPHEYLLCSAEASAVTAVMTNPLWVVRVRMFTSNPNSPTAYRGVFHGLRSIIRNEGVSGLFRGTTLALFGVSNGALQFMAYEEMKRWGFERKRRQFEKMGKPWSPEVDKLSNISYTIMSAASKLLALSVTYPYQVVRSRIQNDTTAQMYPTIRSTIYTTWRNEGVRGFYRGLATNLVRILPGTCVTFVVYENLACSPVRRSSSHTENLDDPVIEEEDDGKNGEADWHEWRRILDGVLLFSPGKRGTVRIDGKRSGMHCHYDELEEYG</sequence>